<dbReference type="InterPro" id="IPR001650">
    <property type="entry name" value="Helicase_C-like"/>
</dbReference>
<gene>
    <name evidence="8" type="ORF">KTC_64020</name>
</gene>
<feature type="domain" description="Helicase C-terminal" evidence="7">
    <location>
        <begin position="466"/>
        <end position="626"/>
    </location>
</feature>
<keyword evidence="4" id="KW-0067">ATP-binding</keyword>
<evidence type="ECO:0000259" key="6">
    <source>
        <dbReference type="PROSITE" id="PS51192"/>
    </source>
</evidence>
<keyword evidence="2" id="KW-0378">Hydrolase</keyword>
<feature type="coiled-coil region" evidence="5">
    <location>
        <begin position="439"/>
        <end position="466"/>
    </location>
</feature>
<dbReference type="Gene3D" id="3.40.50.10810">
    <property type="entry name" value="Tandem AAA-ATPase domain"/>
    <property type="match status" value="1"/>
</dbReference>
<evidence type="ECO:0000313" key="8">
    <source>
        <dbReference type="EMBL" id="BBH91651.1"/>
    </source>
</evidence>
<dbReference type="AlphaFoldDB" id="A0A455SWT6"/>
<dbReference type="InterPro" id="IPR014001">
    <property type="entry name" value="Helicase_ATP-bd"/>
</dbReference>
<dbReference type="InterPro" id="IPR000330">
    <property type="entry name" value="SNF2_N"/>
</dbReference>
<dbReference type="Pfam" id="PF00176">
    <property type="entry name" value="SNF2-rel_dom"/>
    <property type="match status" value="1"/>
</dbReference>
<dbReference type="PROSITE" id="PS51194">
    <property type="entry name" value="HELICASE_CTER"/>
    <property type="match status" value="1"/>
</dbReference>
<protein>
    <submittedName>
        <fullName evidence="8">ATP-dependent helicase HepA</fullName>
    </submittedName>
</protein>
<dbReference type="GO" id="GO:0005524">
    <property type="term" value="F:ATP binding"/>
    <property type="evidence" value="ECO:0007669"/>
    <property type="project" value="UniProtKB-KW"/>
</dbReference>
<evidence type="ECO:0000256" key="1">
    <source>
        <dbReference type="ARBA" id="ARBA00022741"/>
    </source>
</evidence>
<evidence type="ECO:0000259" key="7">
    <source>
        <dbReference type="PROSITE" id="PS51194"/>
    </source>
</evidence>
<keyword evidence="5" id="KW-0175">Coiled coil</keyword>
<dbReference type="Pfam" id="PF00271">
    <property type="entry name" value="Helicase_C"/>
    <property type="match status" value="1"/>
</dbReference>
<organism evidence="8">
    <name type="scientific">Thermosporothrix sp. COM3</name>
    <dbReference type="NCBI Taxonomy" id="2490863"/>
    <lineage>
        <taxon>Bacteria</taxon>
        <taxon>Bacillati</taxon>
        <taxon>Chloroflexota</taxon>
        <taxon>Ktedonobacteria</taxon>
        <taxon>Ktedonobacterales</taxon>
        <taxon>Thermosporotrichaceae</taxon>
        <taxon>Thermosporothrix</taxon>
    </lineage>
</organism>
<dbReference type="InterPro" id="IPR038718">
    <property type="entry name" value="SNF2-like_sf"/>
</dbReference>
<keyword evidence="1" id="KW-0547">Nucleotide-binding</keyword>
<evidence type="ECO:0000256" key="3">
    <source>
        <dbReference type="ARBA" id="ARBA00022806"/>
    </source>
</evidence>
<dbReference type="CDD" id="cd18793">
    <property type="entry name" value="SF2_C_SNF"/>
    <property type="match status" value="1"/>
</dbReference>
<sequence>MNFAAGSLVKARGREWVVLPESDEQLLLLRPLGGTNEEITGIYLPLEEVRPAQFKLPDPEQWGDAHTGKLLRDAIRLGFRSSSGPFRSFGHIAVEPRPYQLVPLLMALRLDPVRLLIADDVGIGKTVEAGLIARELLDRHEVERLAVLCPPHLAEQWQLELKEKFHIDAELLLASTVSRLERNCPNDVSLFEQYPYLIISIDFIKADRRRDQFIRQCPELVIVDEAHTCAYSGEGRGSRHQRFQLVSALAAHKDRHMILLTATPHSGDEGAFRSLLSFLNEEFRELPPRLSGRENEPLRRRLAEHFIQRRRRDIQIYLDRETPFPERDDTDESYEPSTEYKRLIEKVMSYARERVRDKSGEKNRQRIRWWSALALLRSIASSPAAAVATLHNRARVADAETVEDADRIGSQAVLDLVDNEATEGIDVIPGSDIEDEADTQKQRGRLKALAKEAEALQGEKDTKLQKAVQLVKQMVQEGYRPIIFCRFIPTAEYVAKELRRKLPKQVEVASVTGQLPPAEREERVLQLAEHEQRVLVCTDCLSEGINLQGYFNAVLHYDLSWNPTRHEQREGRVDRFGQASSRIKVISFYGKNNIIDEIVLDVLLRKHRQIRSQLGISVPVPVDSEQVVNALFEEVLLQGSDYVETALQPGLIGFEQTVHSQREQLSRDWDHSARRESNVRTIFAQHSIKVEEVQRELEAVQASIGISDDVARFAANALHAYGAFVTERPGNILDVNFADVPLAVRDAMNLHMYLNERSSSLRLSFEQTGVPGTLYVNRTHPLIEGLANYVMDTALDSEVKDPVARRCGVIRTSQVQTRTTLLLTRFRFQIHTPSRQQKELQPLLAEDCRLFAFQGAPQSAVWLEDEQQIEALLGVQAEANIAPPQIKHFLRQVLDSYQEHLEPHLEQMARKYAEELREAHRRVRRSASLTIRNIKVEPQLPLDVLGVYVYLPVQK</sequence>
<dbReference type="InterPro" id="IPR049730">
    <property type="entry name" value="SNF2/RAD54-like_C"/>
</dbReference>
<dbReference type="InterPro" id="IPR027417">
    <property type="entry name" value="P-loop_NTPase"/>
</dbReference>
<dbReference type="PROSITE" id="PS51192">
    <property type="entry name" value="HELICASE_ATP_BIND_1"/>
    <property type="match status" value="1"/>
</dbReference>
<dbReference type="CDD" id="cd18011">
    <property type="entry name" value="DEXDc_RapA"/>
    <property type="match status" value="1"/>
</dbReference>
<evidence type="ECO:0000256" key="5">
    <source>
        <dbReference type="SAM" id="Coils"/>
    </source>
</evidence>
<dbReference type="GO" id="GO:0016787">
    <property type="term" value="F:hydrolase activity"/>
    <property type="evidence" value="ECO:0007669"/>
    <property type="project" value="UniProtKB-KW"/>
</dbReference>
<dbReference type="SMART" id="SM00490">
    <property type="entry name" value="HELICc"/>
    <property type="match status" value="1"/>
</dbReference>
<evidence type="ECO:0000256" key="2">
    <source>
        <dbReference type="ARBA" id="ARBA00022801"/>
    </source>
</evidence>
<accession>A0A455SWT6</accession>
<dbReference type="SMART" id="SM00487">
    <property type="entry name" value="DEXDc"/>
    <property type="match status" value="1"/>
</dbReference>
<dbReference type="GO" id="GO:0004386">
    <property type="term" value="F:helicase activity"/>
    <property type="evidence" value="ECO:0007669"/>
    <property type="project" value="UniProtKB-KW"/>
</dbReference>
<reference evidence="8" key="1">
    <citation type="submission" date="2018-12" db="EMBL/GenBank/DDBJ databases">
        <title>Novel natural products biosynthetic potential of the class Ktedonobacteria.</title>
        <authorList>
            <person name="Zheng Y."/>
            <person name="Saitou A."/>
            <person name="Wang C.M."/>
            <person name="Toyoda A."/>
            <person name="Minakuchi Y."/>
            <person name="Sekiguchi Y."/>
            <person name="Ueda K."/>
            <person name="Takano H."/>
            <person name="Sakai Y."/>
            <person name="Yokota A."/>
            <person name="Yabe S."/>
        </authorList>
    </citation>
    <scope>NUCLEOTIDE SEQUENCE</scope>
    <source>
        <strain evidence="8">COM3</strain>
    </source>
</reference>
<proteinExistence type="predicted"/>
<dbReference type="InterPro" id="IPR057342">
    <property type="entry name" value="DEXDc_RapA"/>
</dbReference>
<dbReference type="SUPFAM" id="SSF52540">
    <property type="entry name" value="P-loop containing nucleoside triphosphate hydrolases"/>
    <property type="match status" value="1"/>
</dbReference>
<dbReference type="PANTHER" id="PTHR45766">
    <property type="entry name" value="DNA ANNEALING HELICASE AND ENDONUCLEASE ZRANB3 FAMILY MEMBER"/>
    <property type="match status" value="1"/>
</dbReference>
<dbReference type="PANTHER" id="PTHR45766:SF6">
    <property type="entry name" value="SWI_SNF-RELATED MATRIX-ASSOCIATED ACTIN-DEPENDENT REGULATOR OF CHROMATIN SUBFAMILY A-LIKE PROTEIN 1"/>
    <property type="match status" value="1"/>
</dbReference>
<keyword evidence="3 8" id="KW-0347">Helicase</keyword>
<evidence type="ECO:0000256" key="4">
    <source>
        <dbReference type="ARBA" id="ARBA00022840"/>
    </source>
</evidence>
<feature type="domain" description="Helicase ATP-binding" evidence="6">
    <location>
        <begin position="106"/>
        <end position="282"/>
    </location>
</feature>
<dbReference type="EMBL" id="AP019376">
    <property type="protein sequence ID" value="BBH91651.1"/>
    <property type="molecule type" value="Genomic_DNA"/>
</dbReference>
<name>A0A455SWT6_9CHLR</name>
<dbReference type="Gene3D" id="3.40.50.300">
    <property type="entry name" value="P-loop containing nucleotide triphosphate hydrolases"/>
    <property type="match status" value="1"/>
</dbReference>